<accession>A0A5S6PD66</accession>
<feature type="chain" id="PRO_5023928171" evidence="2">
    <location>
        <begin position="18"/>
        <end position="172"/>
    </location>
</feature>
<dbReference type="InterPro" id="IPR013087">
    <property type="entry name" value="Znf_C2H2_type"/>
</dbReference>
<feature type="domain" description="C2H2-type" evidence="3">
    <location>
        <begin position="147"/>
        <end position="172"/>
    </location>
</feature>
<dbReference type="PROSITE" id="PS00028">
    <property type="entry name" value="ZINC_FINGER_C2H2_1"/>
    <property type="match status" value="1"/>
</dbReference>
<reference evidence="4" key="2">
    <citation type="submission" date="2019-04" db="EMBL/GenBank/DDBJ databases">
        <authorList>
            <person name="Howe K."/>
            <person name="Paulini M."/>
            <person name="Williams G."/>
        </authorList>
    </citation>
    <scope>NUCLEOTIDE SEQUENCE [LARGE SCALE GENOMIC DNA]</scope>
    <source>
        <strain evidence="4">FR3</strain>
    </source>
</reference>
<keyword evidence="1" id="KW-0479">Metal-binding</keyword>
<proteinExistence type="predicted"/>
<evidence type="ECO:0000313" key="5">
    <source>
        <dbReference type="Proteomes" id="UP000006672"/>
    </source>
</evidence>
<name>A0A4E9F3Y7_BRUMA</name>
<dbReference type="Proteomes" id="UP000006672">
    <property type="component" value="Unassembled WGS sequence"/>
</dbReference>
<reference evidence="6" key="3">
    <citation type="submission" date="2019-12" db="UniProtKB">
        <authorList>
            <consortium name="WormBaseParasite"/>
        </authorList>
    </citation>
    <scope>IDENTIFICATION</scope>
</reference>
<gene>
    <name evidence="4 6" type="primary">Bm17353</name>
    <name evidence="4" type="ORF">BM_BM17353</name>
</gene>
<dbReference type="SUPFAM" id="SSF57667">
    <property type="entry name" value="beta-beta-alpha zinc fingers"/>
    <property type="match status" value="1"/>
</dbReference>
<dbReference type="OrthoDB" id="10018489at2759"/>
<accession>A0A4E9F3Y7</accession>
<dbReference type="Gene3D" id="3.30.160.60">
    <property type="entry name" value="Classic Zinc Finger"/>
    <property type="match status" value="1"/>
</dbReference>
<evidence type="ECO:0000256" key="2">
    <source>
        <dbReference type="SAM" id="SignalP"/>
    </source>
</evidence>
<keyword evidence="2" id="KW-0732">Signal</keyword>
<keyword evidence="1" id="KW-0863">Zinc-finger</keyword>
<dbReference type="GO" id="GO:0008270">
    <property type="term" value="F:zinc ion binding"/>
    <property type="evidence" value="ECO:0007669"/>
    <property type="project" value="UniProtKB-KW"/>
</dbReference>
<sequence length="172" mass="20364">MHYIHFVFFYFLQLSHAQTIEAQTVQTEPLDLSMSKIRKEQSEQQEQHVLVKEEVEKPAELLDLSAEKENIEQDSYEQQEGLLNLPFKKRFKKIHRSSANDAISKKVELLHEQRAEEGHKKKECEKYQKVVGNHNRHVISHTPEKLNYCPVCKRPFSYLANMRRHMKAVHSL</sequence>
<dbReference type="KEGG" id="bmy:BM_BM17353"/>
<dbReference type="InterPro" id="IPR036236">
    <property type="entry name" value="Znf_C2H2_sf"/>
</dbReference>
<evidence type="ECO:0000259" key="3">
    <source>
        <dbReference type="PROSITE" id="PS50157"/>
    </source>
</evidence>
<evidence type="ECO:0000256" key="1">
    <source>
        <dbReference type="PROSITE-ProRule" id="PRU00042"/>
    </source>
</evidence>
<dbReference type="GeneID" id="66058734"/>
<reference evidence="5" key="1">
    <citation type="journal article" date="2007" name="Science">
        <title>Draft genome of the filarial nematode parasite Brugia malayi.</title>
        <authorList>
            <person name="Ghedin E."/>
            <person name="Wang S."/>
            <person name="Spiro D."/>
            <person name="Caler E."/>
            <person name="Zhao Q."/>
            <person name="Crabtree J."/>
            <person name="Allen J.E."/>
            <person name="Delcher A.L."/>
            <person name="Guiliano D.B."/>
            <person name="Miranda-Saavedra D."/>
            <person name="Angiuoli S.V."/>
            <person name="Creasy T."/>
            <person name="Amedeo P."/>
            <person name="Haas B."/>
            <person name="El-Sayed N.M."/>
            <person name="Wortman J.R."/>
            <person name="Feldblyum T."/>
            <person name="Tallon L."/>
            <person name="Schatz M."/>
            <person name="Shumway M."/>
            <person name="Koo H."/>
            <person name="Salzberg S.L."/>
            <person name="Schobel S."/>
            <person name="Pertea M."/>
            <person name="Pop M."/>
            <person name="White O."/>
            <person name="Barton G.J."/>
            <person name="Carlow C.K."/>
            <person name="Crawford M.J."/>
            <person name="Daub J."/>
            <person name="Dimmic M.W."/>
            <person name="Estes C.F."/>
            <person name="Foster J.M."/>
            <person name="Ganatra M."/>
            <person name="Gregory W.F."/>
            <person name="Johnson N.M."/>
            <person name="Jin J."/>
            <person name="Komuniecki R."/>
            <person name="Korf I."/>
            <person name="Kumar S."/>
            <person name="Laney S."/>
            <person name="Li B.W."/>
            <person name="Li W."/>
            <person name="Lindblom T.H."/>
            <person name="Lustigman S."/>
            <person name="Ma D."/>
            <person name="Maina C.V."/>
            <person name="Martin D.M."/>
            <person name="McCarter J.P."/>
            <person name="McReynolds L."/>
            <person name="Mitreva M."/>
            <person name="Nutman T.B."/>
            <person name="Parkinson J."/>
            <person name="Peregrin-Alvarez J.M."/>
            <person name="Poole C."/>
            <person name="Ren Q."/>
            <person name="Saunders L."/>
            <person name="Sluder A.E."/>
            <person name="Smith K."/>
            <person name="Stanke M."/>
            <person name="Unnasch T.R."/>
            <person name="Ware J."/>
            <person name="Wei A.D."/>
            <person name="Weil G."/>
            <person name="Williams D.J."/>
            <person name="Zhang Y."/>
            <person name="Williams S.A."/>
            <person name="Fraser-Liggett C."/>
            <person name="Slatko B."/>
            <person name="Blaxter M.L."/>
            <person name="Scott A.L."/>
        </authorList>
    </citation>
    <scope>NUCLEOTIDE SEQUENCE</scope>
    <source>
        <strain evidence="5">FR3</strain>
    </source>
</reference>
<dbReference type="PROSITE" id="PS50157">
    <property type="entry name" value="ZINC_FINGER_C2H2_2"/>
    <property type="match status" value="1"/>
</dbReference>
<dbReference type="CTD" id="66058734"/>
<keyword evidence="5" id="KW-1185">Reference proteome</keyword>
<organism evidence="4">
    <name type="scientific">Brugia malayi</name>
    <name type="common">Filarial nematode worm</name>
    <dbReference type="NCBI Taxonomy" id="6279"/>
    <lineage>
        <taxon>Eukaryota</taxon>
        <taxon>Metazoa</taxon>
        <taxon>Ecdysozoa</taxon>
        <taxon>Nematoda</taxon>
        <taxon>Chromadorea</taxon>
        <taxon>Rhabditida</taxon>
        <taxon>Spirurina</taxon>
        <taxon>Spiruromorpha</taxon>
        <taxon>Filarioidea</taxon>
        <taxon>Onchocercidae</taxon>
        <taxon>Brugia</taxon>
    </lineage>
</organism>
<dbReference type="EMBL" id="CAAKNF010000192">
    <property type="protein sequence ID" value="VIO90561.1"/>
    <property type="molecule type" value="Genomic_DNA"/>
</dbReference>
<dbReference type="RefSeq" id="XP_042932355.1">
    <property type="nucleotide sequence ID" value="XM_043076421.1"/>
</dbReference>
<evidence type="ECO:0000313" key="4">
    <source>
        <dbReference type="EMBL" id="VIO90561.1"/>
    </source>
</evidence>
<dbReference type="WBParaSite" id="Bm17353.1">
    <property type="protein sequence ID" value="Bm17353.1"/>
    <property type="gene ID" value="WBGene00268496"/>
</dbReference>
<dbReference type="AlphaFoldDB" id="A0A4E9F3Y7"/>
<keyword evidence="1" id="KW-0862">Zinc</keyword>
<evidence type="ECO:0000313" key="6">
    <source>
        <dbReference type="WBParaSite" id="Bm17353.1"/>
    </source>
</evidence>
<feature type="signal peptide" evidence="2">
    <location>
        <begin position="1"/>
        <end position="17"/>
    </location>
</feature>
<protein>
    <submittedName>
        <fullName evidence="6">C2H2-type domain-containing protein</fullName>
    </submittedName>
</protein>